<evidence type="ECO:0000256" key="1">
    <source>
        <dbReference type="ARBA" id="ARBA00007317"/>
    </source>
</evidence>
<feature type="region of interest" description="Disordered" evidence="2">
    <location>
        <begin position="379"/>
        <end position="406"/>
    </location>
</feature>
<feature type="compositionally biased region" description="Pro residues" evidence="2">
    <location>
        <begin position="394"/>
        <end position="403"/>
    </location>
</feature>
<keyword evidence="4" id="KW-0670">Pyruvate</keyword>
<keyword evidence="5" id="KW-1185">Reference proteome</keyword>
<proteinExistence type="inferred from homology"/>
<evidence type="ECO:0000259" key="3">
    <source>
        <dbReference type="PROSITE" id="PS51826"/>
    </source>
</evidence>
<dbReference type="InterPro" id="IPR023213">
    <property type="entry name" value="CAT-like_dom_sf"/>
</dbReference>
<dbReference type="InterPro" id="IPR004167">
    <property type="entry name" value="PSBD"/>
</dbReference>
<evidence type="ECO:0000256" key="2">
    <source>
        <dbReference type="SAM" id="MobiDB-lite"/>
    </source>
</evidence>
<evidence type="ECO:0000313" key="5">
    <source>
        <dbReference type="Proteomes" id="UP000747542"/>
    </source>
</evidence>
<dbReference type="GO" id="GO:0005739">
    <property type="term" value="C:mitochondrion"/>
    <property type="evidence" value="ECO:0007669"/>
    <property type="project" value="TreeGrafter"/>
</dbReference>
<dbReference type="Pfam" id="PF00198">
    <property type="entry name" value="2-oxoacid_dh"/>
    <property type="match status" value="1"/>
</dbReference>
<protein>
    <submittedName>
        <fullName evidence="4">Pyruvate dehydrogenase protein X component-like</fullName>
    </submittedName>
</protein>
<sequence>MVKENINQADSDHVIEQLYVLTKVVDSPEVVLANLQSLEELAEESEFVHHQSKLEPEDEPENIVMLNFSTPKSFVHKCELLHVESENLKNFAEIEPLVDDGPSVIPLESNSLHEYKYQEMRKPTLTMPLEAAVHVDPQPIDLTEELTQIQLENFCSNSQNGELKKDVLKDADVHSFHNKELKDSDENFVTVFTNINLTHSFTVVEREKALECSSRTVKLAHPFPKIPNFETITMLQVPEDTKDVKVGTLIAVMAAEGEDWKTIEIPAMDDDSISVASAPSVTDTPTVIPVADHGNYGPSVRLLLERYGLSADQVPAGGPHGRLLKGDVLQAIKEKNLQLKPLPAGMVMSFLNAGLKNNARSSTSGCQQGRTRLNFGRLGTFPPPETPKPAAATPAPPRAPISPPIIGVSEDGYDDIEVTNMRKTIAKRLTQSKSGIAHSYGTLECCLHNLLGLRKQFKKEGMNISVNDFIIKAVAVALTRCPEMNCTWQGNQLVIANQADISIAVATPLGLITPIVHGADTLGIEDIATKVRDLAARARENKLKLDEFQGGTFTISNLGMLGIREFSAIINPPQCGILAVGGSRLSVDESGSPVTYMSATLSYDRAGIDDNIAAIFLDTLKQLLEDPTTMILGTNTSVNHPLAALL</sequence>
<dbReference type="GO" id="GO:0016746">
    <property type="term" value="F:acyltransferase activity"/>
    <property type="evidence" value="ECO:0007669"/>
    <property type="project" value="InterPro"/>
</dbReference>
<dbReference type="PANTHER" id="PTHR23151:SF90">
    <property type="entry name" value="DIHYDROLIPOYLLYSINE-RESIDUE ACETYLTRANSFERASE COMPONENT OF PYRUVATE DEHYDROGENASE COMPLEX, MITOCHONDRIAL-RELATED"/>
    <property type="match status" value="1"/>
</dbReference>
<dbReference type="InterPro" id="IPR001078">
    <property type="entry name" value="2-oxoacid_DH_actylTfrase"/>
</dbReference>
<dbReference type="SUPFAM" id="SSF47005">
    <property type="entry name" value="Peripheral subunit-binding domain of 2-oxo acid dehydrogenase complex"/>
    <property type="match status" value="1"/>
</dbReference>
<accession>A0A8J5N120</accession>
<reference evidence="4" key="1">
    <citation type="journal article" date="2021" name="Sci. Adv.">
        <title>The American lobster genome reveals insights on longevity, neural, and immune adaptations.</title>
        <authorList>
            <person name="Polinski J.M."/>
            <person name="Zimin A.V."/>
            <person name="Clark K.F."/>
            <person name="Kohn A.B."/>
            <person name="Sadowski N."/>
            <person name="Timp W."/>
            <person name="Ptitsyn A."/>
            <person name="Khanna P."/>
            <person name="Romanova D.Y."/>
            <person name="Williams P."/>
            <person name="Greenwood S.J."/>
            <person name="Moroz L.L."/>
            <person name="Walt D.R."/>
            <person name="Bodnar A.G."/>
        </authorList>
    </citation>
    <scope>NUCLEOTIDE SEQUENCE</scope>
    <source>
        <strain evidence="4">GMGI-L3</strain>
    </source>
</reference>
<comment type="caution">
    <text evidence="4">The sequence shown here is derived from an EMBL/GenBank/DDBJ whole genome shotgun (WGS) entry which is preliminary data.</text>
</comment>
<dbReference type="PROSITE" id="PS51826">
    <property type="entry name" value="PSBD"/>
    <property type="match status" value="1"/>
</dbReference>
<dbReference type="Gene3D" id="4.10.320.10">
    <property type="entry name" value="E3-binding domain"/>
    <property type="match status" value="1"/>
</dbReference>
<dbReference type="Pfam" id="PF02817">
    <property type="entry name" value="E3_binding"/>
    <property type="match status" value="1"/>
</dbReference>
<dbReference type="PANTHER" id="PTHR23151">
    <property type="entry name" value="DIHYDROLIPOAMIDE ACETYL/SUCCINYL-TRANSFERASE-RELATED"/>
    <property type="match status" value="1"/>
</dbReference>
<dbReference type="GO" id="GO:0006086">
    <property type="term" value="P:pyruvate decarboxylation to acetyl-CoA"/>
    <property type="evidence" value="ECO:0007669"/>
    <property type="project" value="InterPro"/>
</dbReference>
<gene>
    <name evidence="4" type="primary">Pdhx-L</name>
    <name evidence="4" type="ORF">Hamer_G013591</name>
</gene>
<name>A0A8J5N120_HOMAM</name>
<dbReference type="SUPFAM" id="SSF52777">
    <property type="entry name" value="CoA-dependent acyltransferases"/>
    <property type="match status" value="1"/>
</dbReference>
<evidence type="ECO:0000313" key="4">
    <source>
        <dbReference type="EMBL" id="KAG7170737.1"/>
    </source>
</evidence>
<feature type="domain" description="Peripheral subunit-binding (PSBD)" evidence="3">
    <location>
        <begin position="295"/>
        <end position="332"/>
    </location>
</feature>
<dbReference type="InterPro" id="IPR045257">
    <property type="entry name" value="E2/Pdx1"/>
</dbReference>
<dbReference type="EMBL" id="JAHLQT010013773">
    <property type="protein sequence ID" value="KAG7170737.1"/>
    <property type="molecule type" value="Genomic_DNA"/>
</dbReference>
<dbReference type="Gene3D" id="3.30.559.10">
    <property type="entry name" value="Chloramphenicol acetyltransferase-like domain"/>
    <property type="match status" value="1"/>
</dbReference>
<dbReference type="InterPro" id="IPR036625">
    <property type="entry name" value="E3-bd_dom_sf"/>
</dbReference>
<dbReference type="Proteomes" id="UP000747542">
    <property type="component" value="Unassembled WGS sequence"/>
</dbReference>
<organism evidence="4 5">
    <name type="scientific">Homarus americanus</name>
    <name type="common">American lobster</name>
    <dbReference type="NCBI Taxonomy" id="6706"/>
    <lineage>
        <taxon>Eukaryota</taxon>
        <taxon>Metazoa</taxon>
        <taxon>Ecdysozoa</taxon>
        <taxon>Arthropoda</taxon>
        <taxon>Crustacea</taxon>
        <taxon>Multicrustacea</taxon>
        <taxon>Malacostraca</taxon>
        <taxon>Eumalacostraca</taxon>
        <taxon>Eucarida</taxon>
        <taxon>Decapoda</taxon>
        <taxon>Pleocyemata</taxon>
        <taxon>Astacidea</taxon>
        <taxon>Nephropoidea</taxon>
        <taxon>Nephropidae</taxon>
        <taxon>Homarus</taxon>
    </lineage>
</organism>
<dbReference type="AlphaFoldDB" id="A0A8J5N120"/>
<comment type="similarity">
    <text evidence="1">Belongs to the 2-oxoacid dehydrogenase family.</text>
</comment>
<dbReference type="GO" id="GO:0045254">
    <property type="term" value="C:pyruvate dehydrogenase complex"/>
    <property type="evidence" value="ECO:0007669"/>
    <property type="project" value="InterPro"/>
</dbReference>